<gene>
    <name evidence="4" type="ORF">A6A20_04335</name>
</gene>
<dbReference type="CDD" id="cd03809">
    <property type="entry name" value="GT4_MtfB-like"/>
    <property type="match status" value="1"/>
</dbReference>
<evidence type="ECO:0008006" key="6">
    <source>
        <dbReference type="Google" id="ProtNLM"/>
    </source>
</evidence>
<keyword evidence="5" id="KW-1185">Reference proteome</keyword>
<protein>
    <recommendedName>
        <fullName evidence="6">Glycosyltransferase involved in cell wall biosynthesis</fullName>
    </recommendedName>
</protein>
<proteinExistence type="predicted"/>
<feature type="domain" description="Glycosyl transferase family 1" evidence="2">
    <location>
        <begin position="153"/>
        <end position="300"/>
    </location>
</feature>
<dbReference type="InterPro" id="IPR028098">
    <property type="entry name" value="Glyco_trans_4-like_N"/>
</dbReference>
<evidence type="ECO:0000313" key="4">
    <source>
        <dbReference type="EMBL" id="MDG6894869.1"/>
    </source>
</evidence>
<organism evidence="4 5">
    <name type="scientific">Volucribacter amazonae</name>
    <dbReference type="NCBI Taxonomy" id="256731"/>
    <lineage>
        <taxon>Bacteria</taxon>
        <taxon>Pseudomonadati</taxon>
        <taxon>Pseudomonadota</taxon>
        <taxon>Gammaproteobacteria</taxon>
        <taxon>Pasteurellales</taxon>
        <taxon>Pasteurellaceae</taxon>
        <taxon>Volucribacter</taxon>
    </lineage>
</organism>
<dbReference type="PANTHER" id="PTHR46401:SF2">
    <property type="entry name" value="GLYCOSYLTRANSFERASE WBBK-RELATED"/>
    <property type="match status" value="1"/>
</dbReference>
<accession>A0A9X4SK79</accession>
<dbReference type="AlphaFoldDB" id="A0A9X4SK79"/>
<dbReference type="SUPFAM" id="SSF53756">
    <property type="entry name" value="UDP-Glycosyltransferase/glycogen phosphorylase"/>
    <property type="match status" value="1"/>
</dbReference>
<dbReference type="Gene3D" id="3.40.50.2000">
    <property type="entry name" value="Glycogen Phosphorylase B"/>
    <property type="match status" value="2"/>
</dbReference>
<evidence type="ECO:0000256" key="1">
    <source>
        <dbReference type="ARBA" id="ARBA00022679"/>
    </source>
</evidence>
<dbReference type="Proteomes" id="UP001155500">
    <property type="component" value="Unassembled WGS sequence"/>
</dbReference>
<dbReference type="Pfam" id="PF13439">
    <property type="entry name" value="Glyco_transf_4"/>
    <property type="match status" value="1"/>
</dbReference>
<dbReference type="Pfam" id="PF00534">
    <property type="entry name" value="Glycos_transf_1"/>
    <property type="match status" value="1"/>
</dbReference>
<reference evidence="4" key="1">
    <citation type="submission" date="2016-03" db="EMBL/GenBank/DDBJ databases">
        <title>Co-evolution between Pasteurellaceae and their hosts.</title>
        <authorList>
            <person name="Hansen M.J."/>
            <person name="Bojesen A.M."/>
            <person name="Planet P."/>
        </authorList>
    </citation>
    <scope>NUCLEOTIDE SEQUENCE</scope>
    <source>
        <strain evidence="4">146/S8/89</strain>
    </source>
</reference>
<dbReference type="PANTHER" id="PTHR46401">
    <property type="entry name" value="GLYCOSYLTRANSFERASE WBBK-RELATED"/>
    <property type="match status" value="1"/>
</dbReference>
<sequence length="334" mass="38166">MILFDSRWIGDHGIGRFAKEIYDRMDMKGFYNTYKPTSPYDPLRLSFNKNISSYDLFFSPGYNAPLISKKPYILTIHDLNHIDRKENSSILKNIYYRTVLAILCQKSLAIFTVSEFSKRRIVEFFHVPRQKIFVVGNGVSAEFLPYGRKQSYDKPYIFCVSNRKGHKNEVNLINAFINSNFSKSAYLVFTGNINQQLKSLISSLDVEKKVIFTGRITDAEMASFYRGAIFSIFPSYYEGFGLPIVESFACGTPVITSNVTSMPEIAGQAALLVNPDSQQEISNAIDILSANIELRKDLSLQGLERAKFYTWDKVVSRIEEAFKLLGYDDLIKRI</sequence>
<dbReference type="GO" id="GO:0009103">
    <property type="term" value="P:lipopolysaccharide biosynthetic process"/>
    <property type="evidence" value="ECO:0007669"/>
    <property type="project" value="TreeGrafter"/>
</dbReference>
<dbReference type="RefSeq" id="WP_279572324.1">
    <property type="nucleotide sequence ID" value="NZ_LWID01000001.1"/>
</dbReference>
<dbReference type="GO" id="GO:0016757">
    <property type="term" value="F:glycosyltransferase activity"/>
    <property type="evidence" value="ECO:0007669"/>
    <property type="project" value="InterPro"/>
</dbReference>
<name>A0A9X4SK79_9PAST</name>
<evidence type="ECO:0000259" key="3">
    <source>
        <dbReference type="Pfam" id="PF13439"/>
    </source>
</evidence>
<evidence type="ECO:0000259" key="2">
    <source>
        <dbReference type="Pfam" id="PF00534"/>
    </source>
</evidence>
<keyword evidence="1" id="KW-0808">Transferase</keyword>
<dbReference type="EMBL" id="LWID01000001">
    <property type="protein sequence ID" value="MDG6894869.1"/>
    <property type="molecule type" value="Genomic_DNA"/>
</dbReference>
<comment type="caution">
    <text evidence="4">The sequence shown here is derived from an EMBL/GenBank/DDBJ whole genome shotgun (WGS) entry which is preliminary data.</text>
</comment>
<feature type="domain" description="Glycosyltransferase subfamily 4-like N-terminal" evidence="3">
    <location>
        <begin position="55"/>
        <end position="142"/>
    </location>
</feature>
<dbReference type="InterPro" id="IPR001296">
    <property type="entry name" value="Glyco_trans_1"/>
</dbReference>
<evidence type="ECO:0000313" key="5">
    <source>
        <dbReference type="Proteomes" id="UP001155500"/>
    </source>
</evidence>